<protein>
    <submittedName>
        <fullName evidence="2">Uncharacterized protein</fullName>
    </submittedName>
</protein>
<feature type="compositionally biased region" description="Polar residues" evidence="1">
    <location>
        <begin position="115"/>
        <end position="129"/>
    </location>
</feature>
<evidence type="ECO:0000256" key="1">
    <source>
        <dbReference type="SAM" id="MobiDB-lite"/>
    </source>
</evidence>
<feature type="region of interest" description="Disordered" evidence="1">
    <location>
        <begin position="109"/>
        <end position="129"/>
    </location>
</feature>
<reference evidence="2" key="1">
    <citation type="submission" date="2021-06" db="EMBL/GenBank/DDBJ databases">
        <title>Comparative genomics, transcriptomics and evolutionary studies reveal genomic signatures of adaptation to plant cell wall in hemibiotrophic fungi.</title>
        <authorList>
            <consortium name="DOE Joint Genome Institute"/>
            <person name="Baroncelli R."/>
            <person name="Diaz J.F."/>
            <person name="Benocci T."/>
            <person name="Peng M."/>
            <person name="Battaglia E."/>
            <person name="Haridas S."/>
            <person name="Andreopoulos W."/>
            <person name="Labutti K."/>
            <person name="Pangilinan J."/>
            <person name="Floch G.L."/>
            <person name="Makela M.R."/>
            <person name="Henrissat B."/>
            <person name="Grigoriev I.V."/>
            <person name="Crouch J.A."/>
            <person name="De Vries R.P."/>
            <person name="Sukno S.A."/>
            <person name="Thon M.R."/>
        </authorList>
    </citation>
    <scope>NUCLEOTIDE SEQUENCE</scope>
    <source>
        <strain evidence="2">CBS 193.32</strain>
    </source>
</reference>
<dbReference type="EMBL" id="JAHMHR010000016">
    <property type="protein sequence ID" value="KAK1676737.1"/>
    <property type="molecule type" value="Genomic_DNA"/>
</dbReference>
<evidence type="ECO:0000313" key="2">
    <source>
        <dbReference type="EMBL" id="KAK1676737.1"/>
    </source>
</evidence>
<sequence>MQVTYGYHVHAVAVSTSILLAAPLLRSLHFTYQCHHPRPSLRATGPDLSGDLIDRLNATLSHEIFRVAEPRPARMAWPASIGLALHDSLPFFGSYLAFVENRPEYLGQHSRLKSESSGRSTRSHRTPTTNKDVIPMIRAFGSNEAFPFWSPPPVHEVRPLFPSWRALLSFVLHPHRINYCVPVFPHAH</sequence>
<accession>A0AAJ0AMQ8</accession>
<gene>
    <name evidence="2" type="ORF">BDP55DRAFT_660607</name>
</gene>
<comment type="caution">
    <text evidence="2">The sequence shown here is derived from an EMBL/GenBank/DDBJ whole genome shotgun (WGS) entry which is preliminary data.</text>
</comment>
<evidence type="ECO:0000313" key="3">
    <source>
        <dbReference type="Proteomes" id="UP001224890"/>
    </source>
</evidence>
<name>A0AAJ0AMQ8_9PEZI</name>
<organism evidence="2 3">
    <name type="scientific">Colletotrichum godetiae</name>
    <dbReference type="NCBI Taxonomy" id="1209918"/>
    <lineage>
        <taxon>Eukaryota</taxon>
        <taxon>Fungi</taxon>
        <taxon>Dikarya</taxon>
        <taxon>Ascomycota</taxon>
        <taxon>Pezizomycotina</taxon>
        <taxon>Sordariomycetes</taxon>
        <taxon>Hypocreomycetidae</taxon>
        <taxon>Glomerellales</taxon>
        <taxon>Glomerellaceae</taxon>
        <taxon>Colletotrichum</taxon>
        <taxon>Colletotrichum acutatum species complex</taxon>
    </lineage>
</organism>
<keyword evidence="3" id="KW-1185">Reference proteome</keyword>
<proteinExistence type="predicted"/>
<dbReference type="RefSeq" id="XP_060430740.1">
    <property type="nucleotide sequence ID" value="XM_060574644.1"/>
</dbReference>
<dbReference type="Proteomes" id="UP001224890">
    <property type="component" value="Unassembled WGS sequence"/>
</dbReference>
<dbReference type="GeneID" id="85459170"/>
<dbReference type="AlphaFoldDB" id="A0AAJ0AMQ8"/>